<keyword evidence="1" id="KW-0812">Transmembrane</keyword>
<evidence type="ECO:0000313" key="2">
    <source>
        <dbReference type="EMBL" id="KAK9708525.1"/>
    </source>
</evidence>
<organism evidence="2 3">
    <name type="scientific">Popillia japonica</name>
    <name type="common">Japanese beetle</name>
    <dbReference type="NCBI Taxonomy" id="7064"/>
    <lineage>
        <taxon>Eukaryota</taxon>
        <taxon>Metazoa</taxon>
        <taxon>Ecdysozoa</taxon>
        <taxon>Arthropoda</taxon>
        <taxon>Hexapoda</taxon>
        <taxon>Insecta</taxon>
        <taxon>Pterygota</taxon>
        <taxon>Neoptera</taxon>
        <taxon>Endopterygota</taxon>
        <taxon>Coleoptera</taxon>
        <taxon>Polyphaga</taxon>
        <taxon>Scarabaeiformia</taxon>
        <taxon>Scarabaeidae</taxon>
        <taxon>Rutelinae</taxon>
        <taxon>Popillia</taxon>
    </lineage>
</organism>
<evidence type="ECO:0000313" key="3">
    <source>
        <dbReference type="Proteomes" id="UP001458880"/>
    </source>
</evidence>
<sequence>MPSAIAQISSIQLAILCINCYLAVSARVDANQKRGVLRLANAKICESSSRRRRKFLVVERKREDGTIIAIALLLFASTASFRFPPPLSTARSSGLAIDDNENARG</sequence>
<gene>
    <name evidence="2" type="ORF">QE152_g27160</name>
</gene>
<feature type="transmembrane region" description="Helical" evidence="1">
    <location>
        <begin position="6"/>
        <end position="24"/>
    </location>
</feature>
<keyword evidence="1" id="KW-1133">Transmembrane helix</keyword>
<comment type="caution">
    <text evidence="2">The sequence shown here is derived from an EMBL/GenBank/DDBJ whole genome shotgun (WGS) entry which is preliminary data.</text>
</comment>
<proteinExistence type="predicted"/>
<reference evidence="2 3" key="1">
    <citation type="journal article" date="2024" name="BMC Genomics">
        <title>De novo assembly and annotation of Popillia japonica's genome with initial clues to its potential as an invasive pest.</title>
        <authorList>
            <person name="Cucini C."/>
            <person name="Boschi S."/>
            <person name="Funari R."/>
            <person name="Cardaioli E."/>
            <person name="Iannotti N."/>
            <person name="Marturano G."/>
            <person name="Paoli F."/>
            <person name="Bruttini M."/>
            <person name="Carapelli A."/>
            <person name="Frati F."/>
            <person name="Nardi F."/>
        </authorList>
    </citation>
    <scope>NUCLEOTIDE SEQUENCE [LARGE SCALE GENOMIC DNA]</scope>
    <source>
        <strain evidence="2">DMR45628</strain>
    </source>
</reference>
<dbReference type="AlphaFoldDB" id="A0AAW1JVD5"/>
<protein>
    <recommendedName>
        <fullName evidence="4">Secreted protein</fullName>
    </recommendedName>
</protein>
<evidence type="ECO:0000256" key="1">
    <source>
        <dbReference type="SAM" id="Phobius"/>
    </source>
</evidence>
<accession>A0AAW1JVD5</accession>
<evidence type="ECO:0008006" key="4">
    <source>
        <dbReference type="Google" id="ProtNLM"/>
    </source>
</evidence>
<name>A0AAW1JVD5_POPJA</name>
<dbReference type="Proteomes" id="UP001458880">
    <property type="component" value="Unassembled WGS sequence"/>
</dbReference>
<keyword evidence="1" id="KW-0472">Membrane</keyword>
<dbReference type="EMBL" id="JASPKY010000327">
    <property type="protein sequence ID" value="KAK9708525.1"/>
    <property type="molecule type" value="Genomic_DNA"/>
</dbReference>
<keyword evidence="3" id="KW-1185">Reference proteome</keyword>